<accession>A0A1H3RV35</accession>
<evidence type="ECO:0000313" key="2">
    <source>
        <dbReference type="Proteomes" id="UP000199663"/>
    </source>
</evidence>
<gene>
    <name evidence="1" type="ORF">SAMN05444412_109119</name>
</gene>
<dbReference type="EMBL" id="FNQC01000009">
    <property type="protein sequence ID" value="SDZ29155.1"/>
    <property type="molecule type" value="Genomic_DNA"/>
</dbReference>
<dbReference type="InterPro" id="IPR009078">
    <property type="entry name" value="Ferritin-like_SF"/>
</dbReference>
<comment type="caution">
    <text evidence="1">The sequence shown here is derived from an EMBL/GenBank/DDBJ whole genome shotgun (WGS) entry which is preliminary data.</text>
</comment>
<keyword evidence="2" id="KW-1185">Reference proteome</keyword>
<protein>
    <submittedName>
        <fullName evidence="1">Ferritin-like domain-containing protein</fullName>
    </submittedName>
</protein>
<dbReference type="CDD" id="cd00657">
    <property type="entry name" value="Ferritin_like"/>
    <property type="match status" value="1"/>
</dbReference>
<dbReference type="InterPro" id="IPR012347">
    <property type="entry name" value="Ferritin-like"/>
</dbReference>
<proteinExistence type="predicted"/>
<organism evidence="1 2">
    <name type="scientific">Rhodonellum ikkaensis</name>
    <dbReference type="NCBI Taxonomy" id="336829"/>
    <lineage>
        <taxon>Bacteria</taxon>
        <taxon>Pseudomonadati</taxon>
        <taxon>Bacteroidota</taxon>
        <taxon>Cytophagia</taxon>
        <taxon>Cytophagales</taxon>
        <taxon>Cytophagaceae</taxon>
        <taxon>Rhodonellum</taxon>
    </lineage>
</organism>
<dbReference type="Gene3D" id="1.20.1260.10">
    <property type="match status" value="1"/>
</dbReference>
<name>A0A1H3RV35_9BACT</name>
<dbReference type="RefSeq" id="WP_019598374.1">
    <property type="nucleotide sequence ID" value="NZ_FNQC01000009.1"/>
</dbReference>
<dbReference type="Proteomes" id="UP000199663">
    <property type="component" value="Unassembled WGS sequence"/>
</dbReference>
<reference evidence="1 2" key="1">
    <citation type="submission" date="2016-10" db="EMBL/GenBank/DDBJ databases">
        <authorList>
            <person name="Varghese N."/>
            <person name="Submissions S."/>
        </authorList>
    </citation>
    <scope>NUCLEOTIDE SEQUENCE [LARGE SCALE GENOMIC DNA]</scope>
    <source>
        <strain evidence="1 2">DSM 17997</strain>
    </source>
</reference>
<evidence type="ECO:0000313" key="1">
    <source>
        <dbReference type="EMBL" id="SDZ29155.1"/>
    </source>
</evidence>
<dbReference type="Pfam" id="PF13668">
    <property type="entry name" value="Ferritin_2"/>
    <property type="match status" value="1"/>
</dbReference>
<dbReference type="SUPFAM" id="SSF47240">
    <property type="entry name" value="Ferritin-like"/>
    <property type="match status" value="1"/>
</dbReference>
<sequence length="266" mass="28527">MKIFQLLEMYSIKPETLDTFTSRRNAFAKLGSFGKKVAMAAIPVGFASVAGNKAYAATMEPLDVLNFALTLEYLEAEYYTKGLAASGLIPAGKDRAIFELIEKHEVDHVAFLIAGITASGGTPVSKPTFDFTVGGAFNPFGNYEQFLALAQAFEDTGVRAYKGQAANLMSNKALLTAALQIHSVEARHASEVRRLRGLKGWITQNERGAGMPEATQAVYNGENNLMQGGVNVTTVTTIGSDGITESFDEPLTKEEVLTIAGLFIAA</sequence>